<keyword evidence="2" id="KW-1133">Transmembrane helix</keyword>
<reference evidence="3 4" key="1">
    <citation type="submission" date="2016-09" db="EMBL/GenBank/DDBJ databases">
        <title>Couchioplanes caeruleus draft genome sequence.</title>
        <authorList>
            <person name="Sheehan J."/>
            <person name="Caffrey P."/>
        </authorList>
    </citation>
    <scope>NUCLEOTIDE SEQUENCE [LARGE SCALE GENOMIC DNA]</scope>
    <source>
        <strain evidence="3 4">DSM 43634</strain>
    </source>
</reference>
<feature type="region of interest" description="Disordered" evidence="1">
    <location>
        <begin position="280"/>
        <end position="302"/>
    </location>
</feature>
<keyword evidence="4" id="KW-1185">Reference proteome</keyword>
<proteinExistence type="predicted"/>
<dbReference type="Proteomes" id="UP000182486">
    <property type="component" value="Unassembled WGS sequence"/>
</dbReference>
<evidence type="ECO:0000256" key="2">
    <source>
        <dbReference type="SAM" id="Phobius"/>
    </source>
</evidence>
<feature type="transmembrane region" description="Helical" evidence="2">
    <location>
        <begin position="28"/>
        <end position="48"/>
    </location>
</feature>
<dbReference type="AlphaFoldDB" id="A0A1K0FG48"/>
<evidence type="ECO:0000313" key="3">
    <source>
        <dbReference type="EMBL" id="OJF11809.1"/>
    </source>
</evidence>
<evidence type="ECO:0000256" key="1">
    <source>
        <dbReference type="SAM" id="MobiDB-lite"/>
    </source>
</evidence>
<evidence type="ECO:0000313" key="4">
    <source>
        <dbReference type="Proteomes" id="UP000182486"/>
    </source>
</evidence>
<feature type="transmembrane region" description="Helical" evidence="2">
    <location>
        <begin position="191"/>
        <end position="210"/>
    </location>
</feature>
<feature type="transmembrane region" description="Helical" evidence="2">
    <location>
        <begin position="60"/>
        <end position="84"/>
    </location>
</feature>
<sequence length="355" mass="37154">MRGVTWVRFGFFAAAGLQIAALFLDRRLVPYCGTFAMAGLLAMALTSPNPAGTRRWTRHAAVGGLALLTLTAFLSDIYAAGYGWPVAFAGGDGGAAMLEPMVVAVGGAALAAAVLGRAGPLIRWRHVPAGLFALVLLVWIGDEALQPSVSDWEVPADVRVRFMVLIPIGLVIAALGLAINAGLVSRGGLRSAAAGLGVVTALALSGLSAVESNELLAPRFDEAAKRASEISIHGPRATLESLVYIDSFTSAQADEFYAADINSWEVKPDNRYLYSADVRRPAPEPEPDTGIEAVAGPPSGITNPWEGGVDWTRSQPALEATLILTGLVALVTALFRIDPDHPADGISRSHLGDLV</sequence>
<feature type="transmembrane region" description="Helical" evidence="2">
    <location>
        <begin position="122"/>
        <end position="140"/>
    </location>
</feature>
<feature type="transmembrane region" description="Helical" evidence="2">
    <location>
        <begin position="5"/>
        <end position="22"/>
    </location>
</feature>
<feature type="transmembrane region" description="Helical" evidence="2">
    <location>
        <begin position="96"/>
        <end position="115"/>
    </location>
</feature>
<accession>A0A1K0FG48</accession>
<keyword evidence="2" id="KW-0472">Membrane</keyword>
<keyword evidence="2" id="KW-0812">Transmembrane</keyword>
<protein>
    <submittedName>
        <fullName evidence="3">Uncharacterized protein</fullName>
    </submittedName>
</protein>
<name>A0A1K0FG48_9ACTN</name>
<feature type="transmembrane region" description="Helical" evidence="2">
    <location>
        <begin position="160"/>
        <end position="179"/>
    </location>
</feature>
<comment type="caution">
    <text evidence="3">The sequence shown here is derived from an EMBL/GenBank/DDBJ whole genome shotgun (WGS) entry which is preliminary data.</text>
</comment>
<gene>
    <name evidence="3" type="ORF">BG844_24175</name>
</gene>
<dbReference type="EMBL" id="MEIA01000274">
    <property type="protein sequence ID" value="OJF11809.1"/>
    <property type="molecule type" value="Genomic_DNA"/>
</dbReference>
<organism evidence="3 4">
    <name type="scientific">Couchioplanes caeruleus subsp. caeruleus</name>
    <dbReference type="NCBI Taxonomy" id="56427"/>
    <lineage>
        <taxon>Bacteria</taxon>
        <taxon>Bacillati</taxon>
        <taxon>Actinomycetota</taxon>
        <taxon>Actinomycetes</taxon>
        <taxon>Micromonosporales</taxon>
        <taxon>Micromonosporaceae</taxon>
        <taxon>Couchioplanes</taxon>
    </lineage>
</organism>